<evidence type="ECO:0000313" key="2">
    <source>
        <dbReference type="EMBL" id="MQS13369.1"/>
    </source>
</evidence>
<dbReference type="Gene3D" id="3.90.550.10">
    <property type="entry name" value="Spore Coat Polysaccharide Biosynthesis Protein SpsA, Chain A"/>
    <property type="match status" value="1"/>
</dbReference>
<accession>A0A6N7KS02</accession>
<comment type="caution">
    <text evidence="2">The sequence shown here is derived from an EMBL/GenBank/DDBJ whole genome shotgun (WGS) entry which is preliminary data.</text>
</comment>
<dbReference type="SUPFAM" id="SSF53448">
    <property type="entry name" value="Nucleotide-diphospho-sugar transferases"/>
    <property type="match status" value="1"/>
</dbReference>
<protein>
    <submittedName>
        <fullName evidence="2">Glycosyltransferase</fullName>
    </submittedName>
</protein>
<dbReference type="AlphaFoldDB" id="A0A6N7KS02"/>
<feature type="region of interest" description="Disordered" evidence="1">
    <location>
        <begin position="524"/>
        <end position="545"/>
    </location>
</feature>
<organism evidence="2 3">
    <name type="scientific">Streptomyces kaniharaensis</name>
    <dbReference type="NCBI Taxonomy" id="212423"/>
    <lineage>
        <taxon>Bacteria</taxon>
        <taxon>Bacillati</taxon>
        <taxon>Actinomycetota</taxon>
        <taxon>Actinomycetes</taxon>
        <taxon>Kitasatosporales</taxon>
        <taxon>Streptomycetaceae</taxon>
        <taxon>Streptomyces</taxon>
    </lineage>
</organism>
<keyword evidence="3" id="KW-1185">Reference proteome</keyword>
<name>A0A6N7KS02_9ACTN</name>
<dbReference type="Proteomes" id="UP000450000">
    <property type="component" value="Unassembled WGS sequence"/>
</dbReference>
<proteinExistence type="predicted"/>
<dbReference type="OrthoDB" id="3873664at2"/>
<keyword evidence="2" id="KW-0808">Transferase</keyword>
<reference evidence="2 3" key="1">
    <citation type="submission" date="2019-09" db="EMBL/GenBank/DDBJ databases">
        <title>Genome Sequences of Streptomyces kaniharaensis ATCC 21070.</title>
        <authorList>
            <person name="Zhu W."/>
            <person name="De Crecy-Lagard V."/>
            <person name="Richards N.G."/>
        </authorList>
    </citation>
    <scope>NUCLEOTIDE SEQUENCE [LARGE SCALE GENOMIC DNA]</scope>
    <source>
        <strain evidence="2 3">SF-557</strain>
    </source>
</reference>
<sequence>MAGHLPGQLTAGYLPAVPRLRPRWRHRVNADARKPLWRSTAWWIAAAVAARNLNGQRQVRRTLAWADRPAPTGDRRSAFPLVLHVVIPVLREQQQIPAALSWFVPLLRNFPGSTLTMVTTAREEAERQHLAAKLAGATAADLTVERFPQLTDDELAALGKALPGTIDGSLTGALAAEVLSSFPTTAEVVTAELARLPEPHRMVRHVHYRGDGRKAAQVNAAVDQLSTAGADQEYIAVYDVDSRPSRELLDRTADFLAHRQANDGGLPCVVQQSARFATQNTAGTWWERSLCRGAARAQTLWTLRREIPNLRRYADAARRPHATPRLPGLAQTVGHGLLVRMDVFRQVGGLPTFTVLDDVAFGYRLTVDGIPVDSLPFTTTVPAAEYLRELLAQSERWFQSYLDYPQCAARWHAEGHGSSRDHAAALTIGAYRGMAWLLVSPATAGCLALALGPRTRLPTRAAAATALWAATVAPVRALAAAEGRHLTVRETAVRSAETLAGLLLKSAGPLTALGRWAVTGTRHAALAPKSNRRTAPSTTTDREFA</sequence>
<evidence type="ECO:0000313" key="3">
    <source>
        <dbReference type="Proteomes" id="UP000450000"/>
    </source>
</evidence>
<dbReference type="InterPro" id="IPR029044">
    <property type="entry name" value="Nucleotide-diphossugar_trans"/>
</dbReference>
<gene>
    <name evidence="2" type="ORF">F7Q99_14065</name>
</gene>
<dbReference type="GO" id="GO:0016740">
    <property type="term" value="F:transferase activity"/>
    <property type="evidence" value="ECO:0007669"/>
    <property type="project" value="UniProtKB-KW"/>
</dbReference>
<evidence type="ECO:0000256" key="1">
    <source>
        <dbReference type="SAM" id="MobiDB-lite"/>
    </source>
</evidence>
<dbReference type="EMBL" id="WBOF01000001">
    <property type="protein sequence ID" value="MQS13369.1"/>
    <property type="molecule type" value="Genomic_DNA"/>
</dbReference>